<dbReference type="PANTHER" id="PTHR47234">
    <property type="match status" value="1"/>
</dbReference>
<keyword evidence="13" id="KW-0732">Signal</keyword>
<dbReference type="Pfam" id="PF07660">
    <property type="entry name" value="STN"/>
    <property type="match status" value="1"/>
</dbReference>
<feature type="region of interest" description="Disordered" evidence="12">
    <location>
        <begin position="119"/>
        <end position="151"/>
    </location>
</feature>
<evidence type="ECO:0000256" key="1">
    <source>
        <dbReference type="ARBA" id="ARBA00004571"/>
    </source>
</evidence>
<dbReference type="SUPFAM" id="SSF56935">
    <property type="entry name" value="Porins"/>
    <property type="match status" value="1"/>
</dbReference>
<dbReference type="GO" id="GO:0006826">
    <property type="term" value="P:iron ion transport"/>
    <property type="evidence" value="ECO:0007669"/>
    <property type="project" value="UniProtKB-KW"/>
</dbReference>
<accession>A0A0S1AXM8</accession>
<evidence type="ECO:0000256" key="5">
    <source>
        <dbReference type="ARBA" id="ARBA00022692"/>
    </source>
</evidence>
<dbReference type="InterPro" id="IPR011662">
    <property type="entry name" value="Secretin/TonB_short_N"/>
</dbReference>
<dbReference type="Gene3D" id="2.40.170.20">
    <property type="entry name" value="TonB-dependent receptor, beta-barrel domain"/>
    <property type="match status" value="1"/>
</dbReference>
<feature type="chain" id="PRO_5006588353" evidence="13">
    <location>
        <begin position="38"/>
        <end position="1026"/>
    </location>
</feature>
<gene>
    <name evidence="15" type="ORF">AOT14_11100</name>
</gene>
<keyword evidence="6" id="KW-0408">Iron</keyword>
<evidence type="ECO:0000256" key="2">
    <source>
        <dbReference type="ARBA" id="ARBA00022448"/>
    </source>
</evidence>
<keyword evidence="4" id="KW-0410">Iron transport</keyword>
<dbReference type="Pfam" id="PF00593">
    <property type="entry name" value="TonB_dep_Rec_b-barrel"/>
    <property type="match status" value="1"/>
</dbReference>
<name>A0A0S1AXM8_9GAMM</name>
<feature type="signal peptide" evidence="13">
    <location>
        <begin position="1"/>
        <end position="37"/>
    </location>
</feature>
<dbReference type="SMART" id="SM00965">
    <property type="entry name" value="STN"/>
    <property type="match status" value="1"/>
</dbReference>
<evidence type="ECO:0000256" key="4">
    <source>
        <dbReference type="ARBA" id="ARBA00022496"/>
    </source>
</evidence>
<keyword evidence="4" id="KW-0406">Ion transport</keyword>
<evidence type="ECO:0000256" key="7">
    <source>
        <dbReference type="ARBA" id="ARBA00023077"/>
    </source>
</evidence>
<comment type="similarity">
    <text evidence="10 11">Belongs to the TonB-dependent receptor family.</text>
</comment>
<dbReference type="InterPro" id="IPR000531">
    <property type="entry name" value="Beta-barrel_TonB"/>
</dbReference>
<sequence precursor="true">MRNTTRASNRPGRTVVASALATALGLSLLGMAPASFAQPAATHQFAVASQPLGEALNRLAETAGVQIMVPPDLVRGHTAPALAGQYTVQQALDRLLAGTGLVHRSTRGGVITIARAAAPAAAPRPSPPAAAANPAETQELSTVQVTGSRIKRAEVEGPSPVMVISAQQIENEGHATVFEALESLVMAGGAVETELSGGFSANAHPLNLRGLGPGRSLLLIDGRRAADYPFPYGGRSNFQNFGNIPSGAVERIEVLAGGASAIYGADAVSGVVNVVLKRNYEGDVFKLRGGTSTMGGRDRADLQWTGGRRGDDWSVTYALQYYEQELLYGFQRSDWDRRRNPAADPRIGAEPSAMLRIRRGGTSSSNPLIALPEGTCQKWGGEFIDWTYRRISGGKVQTLGDACGSWNDERYVHLSKGKEEAAAYVFGTYDFNDALQAWASLQVWDSKAESLGGFESITGPHTDGVGRRGDFYDPQFGGVIAPTRYLSPVDLGGVAEMNQHYKERSVDLAVGLRGRLAERFDWDATLSRAEYDFERTRRRMVGNLVNDFFFGPQMGTTSKGVPIHQLNLDRWLRPLTPQEYASISSLARYEAESWVTTGSFVLTGDLFELPAGPLGMAVVMEASRQGYALDSDPRVQPGVVQLYNLTGTNGGGERDRYAAGVEFSIPIVDTLRASLAGRFDKYDDVTDVNDAKTWNAGLEWRPFDSLLARASYATSFKAPDMHWVFSEGSGSYGTSVDPWRCIDGGANPGCSGYSYSMFSVTRGDPALEEETGKSWSAGVVWDIADGLSVNADYWNIELNGALERMANAEILEGEAGCRTGLKLNGQPFEFAAGSGYCQLVTGLVTRTPEEGQGIGRVTEIRSLPINQSYRRVAGIDAGLNWRLQTERLGRYNLRLNWSHTLASERQVQATDAVQKDWRDDPDNLDFRSRITTGVDWRLGDWSAGVFGTRYGSLPKYGGVGRTGVHFLWNANFGRQITDKAALKLYVNNVFNSLHPHDETNSSFPYFYDVYSPVGREVAVQFEYRLH</sequence>
<dbReference type="Proteomes" id="UP000061010">
    <property type="component" value="Chromosome"/>
</dbReference>
<dbReference type="AlphaFoldDB" id="A0A0S1AXM8"/>
<evidence type="ECO:0000313" key="16">
    <source>
        <dbReference type="Proteomes" id="UP000061010"/>
    </source>
</evidence>
<keyword evidence="2 10" id="KW-0813">Transport</keyword>
<dbReference type="Gene3D" id="3.55.50.30">
    <property type="match status" value="1"/>
</dbReference>
<feature type="domain" description="Secretin/TonB short N-terminal" evidence="14">
    <location>
        <begin position="65"/>
        <end position="116"/>
    </location>
</feature>
<evidence type="ECO:0000256" key="10">
    <source>
        <dbReference type="PROSITE-ProRule" id="PRU01360"/>
    </source>
</evidence>
<dbReference type="PROSITE" id="PS52016">
    <property type="entry name" value="TONB_DEPENDENT_REC_3"/>
    <property type="match status" value="1"/>
</dbReference>
<dbReference type="KEGG" id="sacz:AOT14_11100"/>
<evidence type="ECO:0000256" key="3">
    <source>
        <dbReference type="ARBA" id="ARBA00022452"/>
    </source>
</evidence>
<dbReference type="EMBL" id="CP012900">
    <property type="protein sequence ID" value="ALJ27522.1"/>
    <property type="molecule type" value="Genomic_DNA"/>
</dbReference>
<dbReference type="PANTHER" id="PTHR47234:SF1">
    <property type="entry name" value="TONB-DEPENDENT RECEPTOR"/>
    <property type="match status" value="1"/>
</dbReference>
<dbReference type="PATRIC" id="fig|128780.6.peg.1109"/>
<feature type="compositionally biased region" description="Polar residues" evidence="12">
    <location>
        <begin position="136"/>
        <end position="147"/>
    </location>
</feature>
<evidence type="ECO:0000256" key="6">
    <source>
        <dbReference type="ARBA" id="ARBA00023004"/>
    </source>
</evidence>
<comment type="subcellular location">
    <subcellularLocation>
        <location evidence="1 10">Cell outer membrane</location>
        <topology evidence="1 10">Multi-pass membrane protein</topology>
    </subcellularLocation>
</comment>
<dbReference type="Gene3D" id="2.170.130.10">
    <property type="entry name" value="TonB-dependent receptor, plug domain"/>
    <property type="match status" value="1"/>
</dbReference>
<evidence type="ECO:0000259" key="14">
    <source>
        <dbReference type="SMART" id="SM00965"/>
    </source>
</evidence>
<keyword evidence="15" id="KW-0675">Receptor</keyword>
<keyword evidence="9 10" id="KW-0998">Cell outer membrane</keyword>
<evidence type="ECO:0000256" key="9">
    <source>
        <dbReference type="ARBA" id="ARBA00023237"/>
    </source>
</evidence>
<dbReference type="OrthoDB" id="6276154at2"/>
<evidence type="ECO:0000313" key="15">
    <source>
        <dbReference type="EMBL" id="ALJ27522.1"/>
    </source>
</evidence>
<keyword evidence="8 10" id="KW-0472">Membrane</keyword>
<dbReference type="InterPro" id="IPR012910">
    <property type="entry name" value="Plug_dom"/>
</dbReference>
<dbReference type="Pfam" id="PF07715">
    <property type="entry name" value="Plug"/>
    <property type="match status" value="1"/>
</dbReference>
<keyword evidence="16" id="KW-1185">Reference proteome</keyword>
<dbReference type="InterPro" id="IPR039426">
    <property type="entry name" value="TonB-dep_rcpt-like"/>
</dbReference>
<dbReference type="InterPro" id="IPR037066">
    <property type="entry name" value="Plug_dom_sf"/>
</dbReference>
<keyword evidence="3 10" id="KW-1134">Transmembrane beta strand</keyword>
<evidence type="ECO:0000256" key="8">
    <source>
        <dbReference type="ARBA" id="ARBA00023136"/>
    </source>
</evidence>
<keyword evidence="7 11" id="KW-0798">TonB box</keyword>
<proteinExistence type="inferred from homology"/>
<reference evidence="15 16" key="1">
    <citation type="journal article" date="2015" name="Genome Announc.">
        <title>Complete Genome Sequencing of Stenotrophomonas acidaminiphila ZAC14D2_NAIMI4_2, a Multidrug-Resistant Strain Isolated from Sediments of a Polluted River in Mexico, Uncovers New Antibiotic Resistance Genes and a Novel Class-II Lasso Peptide Biosynthesis Gene Cluster.</title>
        <authorList>
            <person name="Vinuesa P."/>
            <person name="Ochoa-Sanchez L.E."/>
        </authorList>
    </citation>
    <scope>NUCLEOTIDE SEQUENCE [LARGE SCALE GENOMIC DNA]</scope>
    <source>
        <strain evidence="15 16">ZAC14D2_NAIMI4_2</strain>
    </source>
</reference>
<evidence type="ECO:0000256" key="11">
    <source>
        <dbReference type="RuleBase" id="RU003357"/>
    </source>
</evidence>
<keyword evidence="5 10" id="KW-0812">Transmembrane</keyword>
<dbReference type="GO" id="GO:0009279">
    <property type="term" value="C:cell outer membrane"/>
    <property type="evidence" value="ECO:0007669"/>
    <property type="project" value="UniProtKB-SubCell"/>
</dbReference>
<evidence type="ECO:0000256" key="13">
    <source>
        <dbReference type="SAM" id="SignalP"/>
    </source>
</evidence>
<evidence type="ECO:0000256" key="12">
    <source>
        <dbReference type="SAM" id="MobiDB-lite"/>
    </source>
</evidence>
<protein>
    <submittedName>
        <fullName evidence="15">TonB dependent receptor protein</fullName>
    </submittedName>
</protein>
<organism evidence="15 16">
    <name type="scientific">Stenotrophomonas acidaminiphila</name>
    <dbReference type="NCBI Taxonomy" id="128780"/>
    <lineage>
        <taxon>Bacteria</taxon>
        <taxon>Pseudomonadati</taxon>
        <taxon>Pseudomonadota</taxon>
        <taxon>Gammaproteobacteria</taxon>
        <taxon>Lysobacterales</taxon>
        <taxon>Lysobacteraceae</taxon>
        <taxon>Stenotrophomonas</taxon>
    </lineage>
</organism>
<dbReference type="InterPro" id="IPR036942">
    <property type="entry name" value="Beta-barrel_TonB_sf"/>
</dbReference>